<proteinExistence type="predicted"/>
<dbReference type="EMBL" id="UYRT01110306">
    <property type="protein sequence ID" value="VDN45459.1"/>
    <property type="molecule type" value="Genomic_DNA"/>
</dbReference>
<evidence type="ECO:0000313" key="1">
    <source>
        <dbReference type="EMBL" id="VDN45459.1"/>
    </source>
</evidence>
<protein>
    <submittedName>
        <fullName evidence="3">Secreted protein</fullName>
    </submittedName>
</protein>
<accession>A0A183EZH8</accession>
<reference evidence="3" key="1">
    <citation type="submission" date="2016-06" db="UniProtKB">
        <authorList>
            <consortium name="WormBaseParasite"/>
        </authorList>
    </citation>
    <scope>IDENTIFICATION</scope>
</reference>
<dbReference type="AlphaFoldDB" id="A0A183EZH8"/>
<organism evidence="3">
    <name type="scientific">Gongylonema pulchrum</name>
    <dbReference type="NCBI Taxonomy" id="637853"/>
    <lineage>
        <taxon>Eukaryota</taxon>
        <taxon>Metazoa</taxon>
        <taxon>Ecdysozoa</taxon>
        <taxon>Nematoda</taxon>
        <taxon>Chromadorea</taxon>
        <taxon>Rhabditida</taxon>
        <taxon>Spirurina</taxon>
        <taxon>Spiruromorpha</taxon>
        <taxon>Spiruroidea</taxon>
        <taxon>Gongylonematidae</taxon>
        <taxon>Gongylonema</taxon>
    </lineage>
</organism>
<evidence type="ECO:0000313" key="2">
    <source>
        <dbReference type="Proteomes" id="UP000271098"/>
    </source>
</evidence>
<dbReference type="Proteomes" id="UP000271098">
    <property type="component" value="Unassembled WGS sequence"/>
</dbReference>
<gene>
    <name evidence="1" type="ORF">GPUH_LOCUS26369</name>
</gene>
<dbReference type="WBParaSite" id="GPUH_0002639901-mRNA-1">
    <property type="protein sequence ID" value="GPUH_0002639901-mRNA-1"/>
    <property type="gene ID" value="GPUH_0002639901"/>
</dbReference>
<reference evidence="1 2" key="2">
    <citation type="submission" date="2018-11" db="EMBL/GenBank/DDBJ databases">
        <authorList>
            <consortium name="Pathogen Informatics"/>
        </authorList>
    </citation>
    <scope>NUCLEOTIDE SEQUENCE [LARGE SCALE GENOMIC DNA]</scope>
</reference>
<name>A0A183EZH8_9BILA</name>
<evidence type="ECO:0000313" key="3">
    <source>
        <dbReference type="WBParaSite" id="GPUH_0002639901-mRNA-1"/>
    </source>
</evidence>
<keyword evidence="2" id="KW-1185">Reference proteome</keyword>
<sequence length="60" mass="6722">MCLAIAPCSRLGVLSREPGDDMFLPVLSLLLEIFNERSVLSFGVLFFIAKTLPVIEVRRQ</sequence>